<evidence type="ECO:0000256" key="2">
    <source>
        <dbReference type="SAM" id="MobiDB-lite"/>
    </source>
</evidence>
<dbReference type="InterPro" id="IPR011009">
    <property type="entry name" value="Kinase-like_dom_sf"/>
</dbReference>
<keyword evidence="1" id="KW-0547">Nucleotide-binding</keyword>
<dbReference type="Proteomes" id="UP000256970">
    <property type="component" value="Unassembled WGS sequence"/>
</dbReference>
<dbReference type="Gene3D" id="3.30.450.40">
    <property type="match status" value="1"/>
</dbReference>
<evidence type="ECO:0000313" key="4">
    <source>
        <dbReference type="EMBL" id="SZX71158.1"/>
    </source>
</evidence>
<dbReference type="InterPro" id="IPR017441">
    <property type="entry name" value="Protein_kinase_ATP_BS"/>
</dbReference>
<dbReference type="InterPro" id="IPR008266">
    <property type="entry name" value="Tyr_kinase_AS"/>
</dbReference>
<keyword evidence="5" id="KW-1185">Reference proteome</keyword>
<proteinExistence type="predicted"/>
<evidence type="ECO:0000256" key="1">
    <source>
        <dbReference type="PROSITE-ProRule" id="PRU10141"/>
    </source>
</evidence>
<feature type="domain" description="Protein kinase" evidence="3">
    <location>
        <begin position="755"/>
        <end position="1088"/>
    </location>
</feature>
<feature type="compositionally biased region" description="Low complexity" evidence="2">
    <location>
        <begin position="675"/>
        <end position="686"/>
    </location>
</feature>
<dbReference type="STRING" id="3088.A0A383W0D6"/>
<feature type="compositionally biased region" description="Low complexity" evidence="2">
    <location>
        <begin position="175"/>
        <end position="184"/>
    </location>
</feature>
<dbReference type="AlphaFoldDB" id="A0A383W0D6"/>
<feature type="region of interest" description="Disordered" evidence="2">
    <location>
        <begin position="489"/>
        <end position="514"/>
    </location>
</feature>
<dbReference type="PROSITE" id="PS00107">
    <property type="entry name" value="PROTEIN_KINASE_ATP"/>
    <property type="match status" value="1"/>
</dbReference>
<feature type="binding site" evidence="1">
    <location>
        <position position="782"/>
    </location>
    <ligand>
        <name>ATP</name>
        <dbReference type="ChEBI" id="CHEBI:30616"/>
    </ligand>
</feature>
<feature type="compositionally biased region" description="Low complexity" evidence="2">
    <location>
        <begin position="694"/>
        <end position="716"/>
    </location>
</feature>
<dbReference type="InterPro" id="IPR051681">
    <property type="entry name" value="Ser/Thr_Kinases-Pseudokinases"/>
</dbReference>
<name>A0A383W0D6_TETOB</name>
<dbReference type="EMBL" id="FNXT01001032">
    <property type="protein sequence ID" value="SZX71158.1"/>
    <property type="molecule type" value="Genomic_DNA"/>
</dbReference>
<protein>
    <recommendedName>
        <fullName evidence="3">Protein kinase domain-containing protein</fullName>
    </recommendedName>
</protein>
<dbReference type="InterPro" id="IPR000719">
    <property type="entry name" value="Prot_kinase_dom"/>
</dbReference>
<accession>A0A383W0D6</accession>
<dbReference type="SUPFAM" id="SSF55781">
    <property type="entry name" value="GAF domain-like"/>
    <property type="match status" value="1"/>
</dbReference>
<dbReference type="PANTHER" id="PTHR44329">
    <property type="entry name" value="SERINE/THREONINE-PROTEIN KINASE TNNI3K-RELATED"/>
    <property type="match status" value="1"/>
</dbReference>
<feature type="region of interest" description="Disordered" evidence="2">
    <location>
        <begin position="675"/>
        <end position="732"/>
    </location>
</feature>
<feature type="region of interest" description="Disordered" evidence="2">
    <location>
        <begin position="635"/>
        <end position="656"/>
    </location>
</feature>
<dbReference type="PROSITE" id="PS50011">
    <property type="entry name" value="PROTEIN_KINASE_DOM"/>
    <property type="match status" value="1"/>
</dbReference>
<keyword evidence="1" id="KW-0067">ATP-binding</keyword>
<dbReference type="GO" id="GO:0005524">
    <property type="term" value="F:ATP binding"/>
    <property type="evidence" value="ECO:0007669"/>
    <property type="project" value="UniProtKB-UniRule"/>
</dbReference>
<feature type="region of interest" description="Disordered" evidence="2">
    <location>
        <begin position="159"/>
        <end position="191"/>
    </location>
</feature>
<dbReference type="Gene3D" id="1.10.510.10">
    <property type="entry name" value="Transferase(Phosphotransferase) domain 1"/>
    <property type="match status" value="1"/>
</dbReference>
<dbReference type="PROSITE" id="PS00109">
    <property type="entry name" value="PROTEIN_KINASE_TYR"/>
    <property type="match status" value="1"/>
</dbReference>
<dbReference type="Pfam" id="PF07714">
    <property type="entry name" value="PK_Tyr_Ser-Thr"/>
    <property type="match status" value="1"/>
</dbReference>
<gene>
    <name evidence="4" type="ORF">BQ4739_LOCUS11298</name>
</gene>
<dbReference type="InterPro" id="IPR001245">
    <property type="entry name" value="Ser-Thr/Tyr_kinase_cat_dom"/>
</dbReference>
<evidence type="ECO:0000259" key="3">
    <source>
        <dbReference type="PROSITE" id="PS50011"/>
    </source>
</evidence>
<sequence length="1141" mass="118809">MGQVQSSPSSHTGRGRESLKLFSCCLVPSTEDAAHAAGKDPAHSCCVAVSTSECSSQQVAKPTSSTFQQLSTARAKDASFAGAAAQTGIMARCDSASSTHAAFLSWAKQQSASRRMSVEQFMQQHCGGSCKLDLDSADFGAMGLADVLAAAAPAAVPASSPPNFHSSAAGLAKAQQRQQQQQQQLEPFAPHDGWLSGPPKPACHEARVVAADGINALRQTRDGEIEGMLRLLCTVFNVETATVALLTGEAIYITGACGALPTCICPDRWGFCGWSFVNSHHELLVVEDMDKDARFSENFFVCDPTFSLKFYVAAPLVSANGHRLGTLCIMGQQPRSFDAQRGQMLANLAEMLVRQLEARWVRSLQASGSTPELRRSLACYNTCYLVLDLSSNPWRVVHMNEPAREATGVDWGASYSELPNYAEGRRGSIDFKGMSITSLFDMSGASIVWAPSSGGSSSSSWAFRLSGLLPAADAPAALHEALAAAAAGAGSNSSSKPKCRSGPQDLDPACPQQQQQQRQSYGGACYSLSCRLAISDGLDDAQPFFIGVPAWLALSEDNTWGRTFFFARLELQQPDGSLQQLDLSTAVAAAAGAQGVQGGCGSAQQQQQQLRAQRPFEGDSVEQLMTVTAQMFRQQQQTGSGSCGGSVNGSSGNASSCSITPVWLPRDIARLSVDSSSSVSGSVDPSIASTPTASSVSNSSSSSSTIQPQQQQQQQLGSGGSVRSTSSNGAASHTNVMASGVAGSVVARGLPVPGLVMGPLVGRGSYGRVYRGLLRGQPVAVKIIEDTASLRLAPTGEPLEVSLTRDLKQTGIMATLGYTYSDASAVPASTSMRASAAAAAAGGGGVWPQRPGAAGAGRGRAALRPGSRVCWMLFEYCDKGVLGDGVLRGWFRTRPSVNGGAPQLRTIGLTALEIAVAMEHLHGQGILHGDLCGGNVMLSKSATSPHGFTAKVGDFGLARINRDSSTAAAGAEVAAAKHPVDQRLGSNEYGTITHMSPEVLLGGGAAFTPAADVYSWGVLLWEMLTGSRAYAGMAAPAVVCQVAVLKRGLAIPKNLPAALDDLLRRALSPEPQDRPSFAEVVTVLTQFVQQSRAVDWEQWQVAVEAAHAEERAAAAAAAAAGEASPHGDAAAGCAAGEGCSK</sequence>
<reference evidence="4 5" key="1">
    <citation type="submission" date="2016-10" db="EMBL/GenBank/DDBJ databases">
        <authorList>
            <person name="Cai Z."/>
        </authorList>
    </citation>
    <scope>NUCLEOTIDE SEQUENCE [LARGE SCALE GENOMIC DNA]</scope>
</reference>
<dbReference type="PANTHER" id="PTHR44329:SF214">
    <property type="entry name" value="PROTEIN KINASE DOMAIN-CONTAINING PROTEIN"/>
    <property type="match status" value="1"/>
</dbReference>
<dbReference type="GO" id="GO:0004674">
    <property type="term" value="F:protein serine/threonine kinase activity"/>
    <property type="evidence" value="ECO:0007669"/>
    <property type="project" value="TreeGrafter"/>
</dbReference>
<dbReference type="Gene3D" id="3.30.200.20">
    <property type="entry name" value="Phosphorylase Kinase, domain 1"/>
    <property type="match status" value="1"/>
</dbReference>
<dbReference type="InterPro" id="IPR029016">
    <property type="entry name" value="GAF-like_dom_sf"/>
</dbReference>
<evidence type="ECO:0000313" key="5">
    <source>
        <dbReference type="Proteomes" id="UP000256970"/>
    </source>
</evidence>
<feature type="compositionally biased region" description="Polar residues" evidence="2">
    <location>
        <begin position="722"/>
        <end position="732"/>
    </location>
</feature>
<dbReference type="SUPFAM" id="SSF56112">
    <property type="entry name" value="Protein kinase-like (PK-like)"/>
    <property type="match status" value="1"/>
</dbReference>
<organism evidence="4 5">
    <name type="scientific">Tetradesmus obliquus</name>
    <name type="common">Green alga</name>
    <name type="synonym">Acutodesmus obliquus</name>
    <dbReference type="NCBI Taxonomy" id="3088"/>
    <lineage>
        <taxon>Eukaryota</taxon>
        <taxon>Viridiplantae</taxon>
        <taxon>Chlorophyta</taxon>
        <taxon>core chlorophytes</taxon>
        <taxon>Chlorophyceae</taxon>
        <taxon>CS clade</taxon>
        <taxon>Sphaeropleales</taxon>
        <taxon>Scenedesmaceae</taxon>
        <taxon>Tetradesmus</taxon>
    </lineage>
</organism>